<reference evidence="2 3" key="1">
    <citation type="submission" date="2016-12" db="EMBL/GenBank/DDBJ databases">
        <title>The genomes of Aspergillus section Nigri reveals drivers in fungal speciation.</title>
        <authorList>
            <consortium name="DOE Joint Genome Institute"/>
            <person name="Vesth T.C."/>
            <person name="Nybo J."/>
            <person name="Theobald S."/>
            <person name="Brandl J."/>
            <person name="Frisvad J.C."/>
            <person name="Nielsen K.F."/>
            <person name="Lyhne E.K."/>
            <person name="Kogle M.E."/>
            <person name="Kuo A."/>
            <person name="Riley R."/>
            <person name="Clum A."/>
            <person name="Nolan M."/>
            <person name="Lipzen A."/>
            <person name="Salamov A."/>
            <person name="Henrissat B."/>
            <person name="Wiebenga A."/>
            <person name="De Vries R.P."/>
            <person name="Grigoriev I.V."/>
            <person name="Mortensen U.H."/>
            <person name="Andersen M.R."/>
            <person name="Baker S.E."/>
        </authorList>
    </citation>
    <scope>NUCLEOTIDE SEQUENCE [LARGE SCALE GENOMIC DNA]</scope>
    <source>
        <strain evidence="2 3">CBS 115572</strain>
    </source>
</reference>
<keyword evidence="3" id="KW-1185">Reference proteome</keyword>
<gene>
    <name evidence="2" type="ORF">BO94DRAFT_20622</name>
</gene>
<dbReference type="Proteomes" id="UP000246702">
    <property type="component" value="Unassembled WGS sequence"/>
</dbReference>
<proteinExistence type="predicted"/>
<dbReference type="EMBL" id="MSFK01000001">
    <property type="protein sequence ID" value="PWY96801.1"/>
    <property type="molecule type" value="Genomic_DNA"/>
</dbReference>
<sequence length="167" mass="17970">MTSLHQSAGHPRRTLYFFPLVHTRYLSISTPSPFSSPAGRRPISDIERESAQLSPLHSRRPHTRTHCSRGGQPSGGSDSAGRAPFAIGLTAPPGALIGCRKGVSCALREGRHRCFASSDPRVWTRTLPSPACPASRTLAATSRGPFVAAYIVVGECPVEPSPRFRQT</sequence>
<organism evidence="2 3">
    <name type="scientific">Aspergillus sclerotioniger CBS 115572</name>
    <dbReference type="NCBI Taxonomy" id="1450535"/>
    <lineage>
        <taxon>Eukaryota</taxon>
        <taxon>Fungi</taxon>
        <taxon>Dikarya</taxon>
        <taxon>Ascomycota</taxon>
        <taxon>Pezizomycotina</taxon>
        <taxon>Eurotiomycetes</taxon>
        <taxon>Eurotiomycetidae</taxon>
        <taxon>Eurotiales</taxon>
        <taxon>Aspergillaceae</taxon>
        <taxon>Aspergillus</taxon>
        <taxon>Aspergillus subgen. Circumdati</taxon>
    </lineage>
</organism>
<comment type="caution">
    <text evidence="2">The sequence shown here is derived from an EMBL/GenBank/DDBJ whole genome shotgun (WGS) entry which is preliminary data.</text>
</comment>
<evidence type="ECO:0000313" key="2">
    <source>
        <dbReference type="EMBL" id="PWY96801.1"/>
    </source>
</evidence>
<accession>A0A317XEY2</accession>
<protein>
    <submittedName>
        <fullName evidence="2">Uncharacterized protein</fullName>
    </submittedName>
</protein>
<feature type="compositionally biased region" description="Basic residues" evidence="1">
    <location>
        <begin position="57"/>
        <end position="67"/>
    </location>
</feature>
<evidence type="ECO:0000313" key="3">
    <source>
        <dbReference type="Proteomes" id="UP000246702"/>
    </source>
</evidence>
<dbReference type="GeneID" id="37108259"/>
<evidence type="ECO:0000256" key="1">
    <source>
        <dbReference type="SAM" id="MobiDB-lite"/>
    </source>
</evidence>
<feature type="region of interest" description="Disordered" evidence="1">
    <location>
        <begin position="50"/>
        <end position="85"/>
    </location>
</feature>
<name>A0A317XEY2_9EURO</name>
<dbReference type="AlphaFoldDB" id="A0A317XEY2"/>
<dbReference type="RefSeq" id="XP_025473562.1">
    <property type="nucleotide sequence ID" value="XM_025606116.1"/>
</dbReference>